<evidence type="ECO:0000313" key="2">
    <source>
        <dbReference type="Proteomes" id="UP000326759"/>
    </source>
</evidence>
<dbReference type="EMBL" id="SEYY01003605">
    <property type="protein sequence ID" value="KAB7504185.1"/>
    <property type="molecule type" value="Genomic_DNA"/>
</dbReference>
<organism evidence="1 2">
    <name type="scientific">Armadillidium nasatum</name>
    <dbReference type="NCBI Taxonomy" id="96803"/>
    <lineage>
        <taxon>Eukaryota</taxon>
        <taxon>Metazoa</taxon>
        <taxon>Ecdysozoa</taxon>
        <taxon>Arthropoda</taxon>
        <taxon>Crustacea</taxon>
        <taxon>Multicrustacea</taxon>
        <taxon>Malacostraca</taxon>
        <taxon>Eumalacostraca</taxon>
        <taxon>Peracarida</taxon>
        <taxon>Isopoda</taxon>
        <taxon>Oniscidea</taxon>
        <taxon>Crinocheta</taxon>
        <taxon>Armadillidiidae</taxon>
        <taxon>Armadillidium</taxon>
    </lineage>
</organism>
<gene>
    <name evidence="1" type="ORF">Anas_10802</name>
</gene>
<proteinExistence type="predicted"/>
<dbReference type="AlphaFoldDB" id="A0A5N5TGA5"/>
<reference evidence="1 2" key="1">
    <citation type="journal article" date="2019" name="PLoS Biol.">
        <title>Sex chromosomes control vertical transmission of feminizing Wolbachia symbionts in an isopod.</title>
        <authorList>
            <person name="Becking T."/>
            <person name="Chebbi M.A."/>
            <person name="Giraud I."/>
            <person name="Moumen B."/>
            <person name="Laverre T."/>
            <person name="Caubet Y."/>
            <person name="Peccoud J."/>
            <person name="Gilbert C."/>
            <person name="Cordaux R."/>
        </authorList>
    </citation>
    <scope>NUCLEOTIDE SEQUENCE [LARGE SCALE GENOMIC DNA]</scope>
    <source>
        <strain evidence="1">ANa2</strain>
        <tissue evidence="1">Whole body excluding digestive tract and cuticle</tissue>
    </source>
</reference>
<accession>A0A5N5TGA5</accession>
<comment type="caution">
    <text evidence="1">The sequence shown here is derived from an EMBL/GenBank/DDBJ whole genome shotgun (WGS) entry which is preliminary data.</text>
</comment>
<evidence type="ECO:0000313" key="1">
    <source>
        <dbReference type="EMBL" id="KAB7504185.1"/>
    </source>
</evidence>
<name>A0A5N5TGA5_9CRUS</name>
<sequence length="107" mass="12124">MTTICEFSAKKGIVALLSRAWHTIDSVTGWLALSCSTLLLQRCSNHPYDHSILISQNHPLNNGNNFIVRFLMNSYKIKYIPHLVMNSIISSKVSGSNLREKLSNKEY</sequence>
<keyword evidence="2" id="KW-1185">Reference proteome</keyword>
<dbReference type="Proteomes" id="UP000326759">
    <property type="component" value="Unassembled WGS sequence"/>
</dbReference>
<protein>
    <submittedName>
        <fullName evidence="1">Uncharacterized protein</fullName>
    </submittedName>
</protein>